<sequence>MQIYPFNNQMRNCFYSLKLDMTVDHTIDTSKHLE</sequence>
<reference evidence="1" key="1">
    <citation type="submission" date="2014-09" db="EMBL/GenBank/DDBJ databases">
        <authorList>
            <person name="Magalhaes I.L.F."/>
            <person name="Oliveira U."/>
            <person name="Santos F.R."/>
            <person name="Vidigal T.H.D.A."/>
            <person name="Brescovit A.D."/>
            <person name="Santos A.J."/>
        </authorList>
    </citation>
    <scope>NUCLEOTIDE SEQUENCE</scope>
    <source>
        <tissue evidence="1">Shoot tissue taken approximately 20 cm above the soil surface</tissue>
    </source>
</reference>
<evidence type="ECO:0000313" key="1">
    <source>
        <dbReference type="EMBL" id="JAE36522.1"/>
    </source>
</evidence>
<accession>A0A0A9HID1</accession>
<dbReference type="EMBL" id="GBRH01161374">
    <property type="protein sequence ID" value="JAE36522.1"/>
    <property type="molecule type" value="Transcribed_RNA"/>
</dbReference>
<reference evidence="1" key="2">
    <citation type="journal article" date="2015" name="Data Brief">
        <title>Shoot transcriptome of the giant reed, Arundo donax.</title>
        <authorList>
            <person name="Barrero R.A."/>
            <person name="Guerrero F.D."/>
            <person name="Moolhuijzen P."/>
            <person name="Goolsby J.A."/>
            <person name="Tidwell J."/>
            <person name="Bellgard S.E."/>
            <person name="Bellgard M.I."/>
        </authorList>
    </citation>
    <scope>NUCLEOTIDE SEQUENCE</scope>
    <source>
        <tissue evidence="1">Shoot tissue taken approximately 20 cm above the soil surface</tissue>
    </source>
</reference>
<name>A0A0A9HID1_ARUDO</name>
<dbReference type="AlphaFoldDB" id="A0A0A9HID1"/>
<protein>
    <submittedName>
        <fullName evidence="1">Uncharacterized protein</fullName>
    </submittedName>
</protein>
<organism evidence="1">
    <name type="scientific">Arundo donax</name>
    <name type="common">Giant reed</name>
    <name type="synonym">Donax arundinaceus</name>
    <dbReference type="NCBI Taxonomy" id="35708"/>
    <lineage>
        <taxon>Eukaryota</taxon>
        <taxon>Viridiplantae</taxon>
        <taxon>Streptophyta</taxon>
        <taxon>Embryophyta</taxon>
        <taxon>Tracheophyta</taxon>
        <taxon>Spermatophyta</taxon>
        <taxon>Magnoliopsida</taxon>
        <taxon>Liliopsida</taxon>
        <taxon>Poales</taxon>
        <taxon>Poaceae</taxon>
        <taxon>PACMAD clade</taxon>
        <taxon>Arundinoideae</taxon>
        <taxon>Arundineae</taxon>
        <taxon>Arundo</taxon>
    </lineage>
</organism>
<proteinExistence type="predicted"/>